<dbReference type="RefSeq" id="WP_095045365.1">
    <property type="nucleotide sequence ID" value="NZ_LN890656.1"/>
</dbReference>
<organism evidence="2 3">
    <name type="scientific">Candidatus Promineifilum breve</name>
    <dbReference type="NCBI Taxonomy" id="1806508"/>
    <lineage>
        <taxon>Bacteria</taxon>
        <taxon>Bacillati</taxon>
        <taxon>Chloroflexota</taxon>
        <taxon>Ardenticatenia</taxon>
        <taxon>Candidatus Promineifilales</taxon>
        <taxon>Candidatus Promineifilaceae</taxon>
        <taxon>Candidatus Promineifilum</taxon>
    </lineage>
</organism>
<sequence>MNDLDLLRRHEPILAFTSGELFFPRAVDEYVRHCSLWQLDERAKARELVAEGALDARLLAEYDQAPAGHVLYLRFVKEPLSPLEYQQWMTRPGRVGFHAPGRLARVPLLSRIGDALFDLSLAVRGVVPGGTAAAAEVRMRQLDKRDGRNVYYGRVVRQGNWIVLHYLFFYSMNNWRSGFFGVNDHEADWEQVFVYLYEAAEGEYVPHWVAFASHDFTGDDLRRRWDDPHLVKEGEHPVVFVGAGSHASYFERGEYVMGIEPKWLTPVKNAFNGLRRFWVETLGQGESEQFVEGVGALLSVPFVDYARGDGVIIGPHKPKSWVPMLISDNDGWVDRYRGLWGLDTRDRLGGERAPAGPKYDRSGAIRLSWYDPLGWAGLDKVFPPSLLPGEIDERLAAIESELATVGGDLEREREALRVLALDVESLRAAEHFSGVYEVRSEELQARQAGFQAQVQRRVEMSETRTALVDYRRRVEQGDLGSPTAHIRHAHRPAPEVKQRRVLELWAAMSGALALMAFGYLIIYRPNQWILLALIVAISFGVIDALARGKIDRYLTNLTVALAVVNAIILFIVFWQIALIIPLILLVVFMLRDNLRELR</sequence>
<keyword evidence="3" id="KW-1185">Reference proteome</keyword>
<feature type="transmembrane region" description="Helical" evidence="1">
    <location>
        <begin position="501"/>
        <end position="522"/>
    </location>
</feature>
<dbReference type="Proteomes" id="UP000215027">
    <property type="component" value="Chromosome II"/>
</dbReference>
<keyword evidence="1" id="KW-1133">Transmembrane helix</keyword>
<protein>
    <submittedName>
        <fullName evidence="2">Uncharacterized protein</fullName>
    </submittedName>
</protein>
<evidence type="ECO:0000256" key="1">
    <source>
        <dbReference type="SAM" id="Phobius"/>
    </source>
</evidence>
<keyword evidence="1" id="KW-0472">Membrane</keyword>
<dbReference type="EMBL" id="LN890656">
    <property type="protein sequence ID" value="CUS06033.1"/>
    <property type="molecule type" value="Genomic_DNA"/>
</dbReference>
<keyword evidence="1" id="KW-0812">Transmembrane</keyword>
<gene>
    <name evidence="2" type="ORF">CFX0092_B0499</name>
</gene>
<proteinExistence type="predicted"/>
<dbReference type="OrthoDB" id="144586at2"/>
<dbReference type="AlphaFoldDB" id="A0A161KBE5"/>
<accession>A0A161KBE5</accession>
<evidence type="ECO:0000313" key="3">
    <source>
        <dbReference type="Proteomes" id="UP000215027"/>
    </source>
</evidence>
<name>A0A161KBE5_9CHLR</name>
<feature type="transmembrane region" description="Helical" evidence="1">
    <location>
        <begin position="558"/>
        <end position="590"/>
    </location>
</feature>
<dbReference type="KEGG" id="pbf:CFX0092_B0499"/>
<reference evidence="2" key="1">
    <citation type="submission" date="2016-01" db="EMBL/GenBank/DDBJ databases">
        <authorList>
            <person name="Mcilroy J.S."/>
            <person name="Karst M S."/>
            <person name="Albertsen M."/>
        </authorList>
    </citation>
    <scope>NUCLEOTIDE SEQUENCE</scope>
    <source>
        <strain evidence="2">Cfx-K</strain>
    </source>
</reference>
<evidence type="ECO:0000313" key="2">
    <source>
        <dbReference type="EMBL" id="CUS06033.1"/>
    </source>
</evidence>
<feature type="transmembrane region" description="Helical" evidence="1">
    <location>
        <begin position="528"/>
        <end position="546"/>
    </location>
</feature>